<keyword evidence="2" id="KW-1185">Reference proteome</keyword>
<accession>A0ACB9DTL5</accession>
<dbReference type="Proteomes" id="UP001055811">
    <property type="component" value="Linkage Group LG04"/>
</dbReference>
<protein>
    <submittedName>
        <fullName evidence="1">Uncharacterized protein</fullName>
    </submittedName>
</protein>
<organism evidence="1 2">
    <name type="scientific">Cichorium intybus</name>
    <name type="common">Chicory</name>
    <dbReference type="NCBI Taxonomy" id="13427"/>
    <lineage>
        <taxon>Eukaryota</taxon>
        <taxon>Viridiplantae</taxon>
        <taxon>Streptophyta</taxon>
        <taxon>Embryophyta</taxon>
        <taxon>Tracheophyta</taxon>
        <taxon>Spermatophyta</taxon>
        <taxon>Magnoliopsida</taxon>
        <taxon>eudicotyledons</taxon>
        <taxon>Gunneridae</taxon>
        <taxon>Pentapetalae</taxon>
        <taxon>asterids</taxon>
        <taxon>campanulids</taxon>
        <taxon>Asterales</taxon>
        <taxon>Asteraceae</taxon>
        <taxon>Cichorioideae</taxon>
        <taxon>Cichorieae</taxon>
        <taxon>Cichoriinae</taxon>
        <taxon>Cichorium</taxon>
    </lineage>
</organism>
<evidence type="ECO:0000313" key="2">
    <source>
        <dbReference type="Proteomes" id="UP001055811"/>
    </source>
</evidence>
<sequence>MVELDQKSPISNTTHLAISDLTLFPMLLPTNYKVPQTNMDIVVAGLGNDFKLKKGKSTNGSVSKSWSFSDPEFQRKKGHGGDVHAVDGVRQTALHWAAVRRSVATADVLLQNGGRVEATDVNGYRAVHVAAQYGQTSFLNYIVAKFHAYSDVPDNDGRTPLHWAAYKGFADTIRLLLFWDAFQGKQDKEGKLPNSPLVAYVTMWIFKLSEWAHVSSYDAVLNSGSSASHIVIEIYVTVVVLRRSFPRILRLLLYAWDRRLRSCEGGGRPSVAVCNSGFREKLLSVGFHQRLIVGLVMTGGENRCAKVVYPSCSVGEALYRRFVYTNSWRKRSYRRNPENHLLYQLLLKLQLHILHNVLFRSLLEIETLNAKGSLQMDTSSLDFIISIGTSQDFPDNILQPLLLLFTFECVCVLAYMQYEFEIPDGDAFNCGGCRTLLMYTCGARSVRFSCCVTVNLAPVSNHLAHVNCGYCRTMLMYPFGAALVKCVLCHYITNSNEVQHLRSIVFDLHVACSVQHVCILSDDSPTLVILFRDSKE</sequence>
<evidence type="ECO:0000313" key="1">
    <source>
        <dbReference type="EMBL" id="KAI3750069.1"/>
    </source>
</evidence>
<reference evidence="2" key="1">
    <citation type="journal article" date="2022" name="Mol. Ecol. Resour.">
        <title>The genomes of chicory, endive, great burdock and yacon provide insights into Asteraceae palaeo-polyploidization history and plant inulin production.</title>
        <authorList>
            <person name="Fan W."/>
            <person name="Wang S."/>
            <person name="Wang H."/>
            <person name="Wang A."/>
            <person name="Jiang F."/>
            <person name="Liu H."/>
            <person name="Zhao H."/>
            <person name="Xu D."/>
            <person name="Zhang Y."/>
        </authorList>
    </citation>
    <scope>NUCLEOTIDE SEQUENCE [LARGE SCALE GENOMIC DNA]</scope>
    <source>
        <strain evidence="2">cv. Punajuju</strain>
    </source>
</reference>
<gene>
    <name evidence="1" type="ORF">L2E82_20693</name>
</gene>
<comment type="caution">
    <text evidence="1">The sequence shown here is derived from an EMBL/GenBank/DDBJ whole genome shotgun (WGS) entry which is preliminary data.</text>
</comment>
<dbReference type="EMBL" id="CM042012">
    <property type="protein sequence ID" value="KAI3750069.1"/>
    <property type="molecule type" value="Genomic_DNA"/>
</dbReference>
<reference evidence="1 2" key="2">
    <citation type="journal article" date="2022" name="Mol. Ecol. Resour.">
        <title>The genomes of chicory, endive, great burdock and yacon provide insights into Asteraceae paleo-polyploidization history and plant inulin production.</title>
        <authorList>
            <person name="Fan W."/>
            <person name="Wang S."/>
            <person name="Wang H."/>
            <person name="Wang A."/>
            <person name="Jiang F."/>
            <person name="Liu H."/>
            <person name="Zhao H."/>
            <person name="Xu D."/>
            <person name="Zhang Y."/>
        </authorList>
    </citation>
    <scope>NUCLEOTIDE SEQUENCE [LARGE SCALE GENOMIC DNA]</scope>
    <source>
        <strain evidence="2">cv. Punajuju</strain>
        <tissue evidence="1">Leaves</tissue>
    </source>
</reference>
<proteinExistence type="predicted"/>
<name>A0ACB9DTL5_CICIN</name>